<reference evidence="2 3" key="1">
    <citation type="journal article" date="2021" name="Nat. Commun.">
        <title>Genetic determinants of endophytism in the Arabidopsis root mycobiome.</title>
        <authorList>
            <person name="Mesny F."/>
            <person name="Miyauchi S."/>
            <person name="Thiergart T."/>
            <person name="Pickel B."/>
            <person name="Atanasova L."/>
            <person name="Karlsson M."/>
            <person name="Huettel B."/>
            <person name="Barry K.W."/>
            <person name="Haridas S."/>
            <person name="Chen C."/>
            <person name="Bauer D."/>
            <person name="Andreopoulos W."/>
            <person name="Pangilinan J."/>
            <person name="LaButti K."/>
            <person name="Riley R."/>
            <person name="Lipzen A."/>
            <person name="Clum A."/>
            <person name="Drula E."/>
            <person name="Henrissat B."/>
            <person name="Kohler A."/>
            <person name="Grigoriev I.V."/>
            <person name="Martin F.M."/>
            <person name="Hacquard S."/>
        </authorList>
    </citation>
    <scope>NUCLEOTIDE SEQUENCE [LARGE SCALE GENOMIC DNA]</scope>
    <source>
        <strain evidence="2 3">MPI-CAGE-CH-0241</strain>
    </source>
</reference>
<gene>
    <name evidence="2" type="ORF">B0T10DRAFT_42479</name>
</gene>
<dbReference type="AlphaFoldDB" id="A0A9P9AM89"/>
<protein>
    <submittedName>
        <fullName evidence="2">Uncharacterized protein</fullName>
    </submittedName>
</protein>
<sequence length="215" mass="23365">MKWRATRSVPKLDPMWQRMFRTCPCHFQPRAFHLQGRHSPTSSIPASIHLDSMQKSKSTQRRHPPTRPLKLEVLVACIVEHPSLGPNPFTIPCHSSKAEPTPPSCILTAVKPDGLHSDKPTLPIIASNPSPGAGGRSHLCNSSRQQSNKSLGPAQLPHQVPESWIGGAVGAVSRIPDLDDFLRGTETVAIATIAIANGHRMNSKRARHSGNSSCL</sequence>
<evidence type="ECO:0000313" key="2">
    <source>
        <dbReference type="EMBL" id="KAH6889891.1"/>
    </source>
</evidence>
<dbReference type="Proteomes" id="UP000777438">
    <property type="component" value="Unassembled WGS sequence"/>
</dbReference>
<proteinExistence type="predicted"/>
<organism evidence="2 3">
    <name type="scientific">Thelonectria olida</name>
    <dbReference type="NCBI Taxonomy" id="1576542"/>
    <lineage>
        <taxon>Eukaryota</taxon>
        <taxon>Fungi</taxon>
        <taxon>Dikarya</taxon>
        <taxon>Ascomycota</taxon>
        <taxon>Pezizomycotina</taxon>
        <taxon>Sordariomycetes</taxon>
        <taxon>Hypocreomycetidae</taxon>
        <taxon>Hypocreales</taxon>
        <taxon>Nectriaceae</taxon>
        <taxon>Thelonectria</taxon>
    </lineage>
</organism>
<feature type="compositionally biased region" description="Polar residues" evidence="1">
    <location>
        <begin position="139"/>
        <end position="150"/>
    </location>
</feature>
<evidence type="ECO:0000256" key="1">
    <source>
        <dbReference type="SAM" id="MobiDB-lite"/>
    </source>
</evidence>
<name>A0A9P9AM89_9HYPO</name>
<comment type="caution">
    <text evidence="2">The sequence shown here is derived from an EMBL/GenBank/DDBJ whole genome shotgun (WGS) entry which is preliminary data.</text>
</comment>
<accession>A0A9P9AM89</accession>
<keyword evidence="3" id="KW-1185">Reference proteome</keyword>
<evidence type="ECO:0000313" key="3">
    <source>
        <dbReference type="Proteomes" id="UP000777438"/>
    </source>
</evidence>
<dbReference type="EMBL" id="JAGPYM010000010">
    <property type="protein sequence ID" value="KAH6889891.1"/>
    <property type="molecule type" value="Genomic_DNA"/>
</dbReference>
<feature type="region of interest" description="Disordered" evidence="1">
    <location>
        <begin position="126"/>
        <end position="158"/>
    </location>
</feature>